<dbReference type="RefSeq" id="WP_187541217.1">
    <property type="nucleotide sequence ID" value="NZ_CP060717.1"/>
</dbReference>
<dbReference type="GO" id="GO:0000160">
    <property type="term" value="P:phosphorelay signal transduction system"/>
    <property type="evidence" value="ECO:0007669"/>
    <property type="project" value="InterPro"/>
</dbReference>
<dbReference type="InterPro" id="IPR011006">
    <property type="entry name" value="CheY-like_superfamily"/>
</dbReference>
<dbReference type="KEGG" id="srhi:H9L12_07510"/>
<dbReference type="PROSITE" id="PS50110">
    <property type="entry name" value="RESPONSE_REGULATORY"/>
    <property type="match status" value="1"/>
</dbReference>
<gene>
    <name evidence="4" type="ORF">H9L12_07510</name>
</gene>
<dbReference type="EMBL" id="CP060717">
    <property type="protein sequence ID" value="QNN64217.1"/>
    <property type="molecule type" value="Genomic_DNA"/>
</dbReference>
<feature type="domain" description="Response regulatory" evidence="3">
    <location>
        <begin position="12"/>
        <end position="121"/>
    </location>
</feature>
<evidence type="ECO:0000256" key="1">
    <source>
        <dbReference type="ARBA" id="ARBA00022553"/>
    </source>
</evidence>
<evidence type="ECO:0000259" key="3">
    <source>
        <dbReference type="PROSITE" id="PS50110"/>
    </source>
</evidence>
<reference evidence="4 5" key="1">
    <citation type="submission" date="2020-08" db="EMBL/GenBank/DDBJ databases">
        <title>Genome sequence of Sphingomonas rhizophila KACC 19189T.</title>
        <authorList>
            <person name="Hyun D.-W."/>
            <person name="Bae J.-W."/>
        </authorList>
    </citation>
    <scope>NUCLEOTIDE SEQUENCE [LARGE SCALE GENOMIC DNA]</scope>
    <source>
        <strain evidence="4 5">KACC 19189</strain>
    </source>
</reference>
<dbReference type="PANTHER" id="PTHR44591:SF3">
    <property type="entry name" value="RESPONSE REGULATORY DOMAIN-CONTAINING PROTEIN"/>
    <property type="match status" value="1"/>
</dbReference>
<evidence type="ECO:0000313" key="5">
    <source>
        <dbReference type="Proteomes" id="UP000515955"/>
    </source>
</evidence>
<dbReference type="Gene3D" id="3.40.50.2300">
    <property type="match status" value="1"/>
</dbReference>
<name>A0A7G9S8P2_9SPHN</name>
<protein>
    <submittedName>
        <fullName evidence="4">Response regulator</fullName>
    </submittedName>
</protein>
<dbReference type="Proteomes" id="UP000515955">
    <property type="component" value="Chromosome"/>
</dbReference>
<proteinExistence type="predicted"/>
<sequence length="143" mass="15855">MLFGKRKRVVKRILIVEDEPLTAFDNENMIREAGYEVVATIDRYADAIAKLDEEEVDLILSDVRLSGERSGIDVANAGRERGIPVLFVTGNPPPNARELVMGCLLKPYNDRTLKSALKAVDDRLAGRDAKPPKGLELYETTEG</sequence>
<evidence type="ECO:0000313" key="4">
    <source>
        <dbReference type="EMBL" id="QNN64217.1"/>
    </source>
</evidence>
<accession>A0A7G9S8P2</accession>
<dbReference type="InterPro" id="IPR001789">
    <property type="entry name" value="Sig_transdc_resp-reg_receiver"/>
</dbReference>
<dbReference type="SUPFAM" id="SSF52172">
    <property type="entry name" value="CheY-like"/>
    <property type="match status" value="1"/>
</dbReference>
<feature type="modified residue" description="4-aspartylphosphate" evidence="2">
    <location>
        <position position="62"/>
    </location>
</feature>
<dbReference type="SMART" id="SM00448">
    <property type="entry name" value="REC"/>
    <property type="match status" value="1"/>
</dbReference>
<dbReference type="Pfam" id="PF00072">
    <property type="entry name" value="Response_reg"/>
    <property type="match status" value="1"/>
</dbReference>
<keyword evidence="5" id="KW-1185">Reference proteome</keyword>
<organism evidence="4 5">
    <name type="scientific">Sphingomonas rhizophila</name>
    <dbReference type="NCBI Taxonomy" id="2071607"/>
    <lineage>
        <taxon>Bacteria</taxon>
        <taxon>Pseudomonadati</taxon>
        <taxon>Pseudomonadota</taxon>
        <taxon>Alphaproteobacteria</taxon>
        <taxon>Sphingomonadales</taxon>
        <taxon>Sphingomonadaceae</taxon>
        <taxon>Sphingomonas</taxon>
    </lineage>
</organism>
<keyword evidence="1 2" id="KW-0597">Phosphoprotein</keyword>
<dbReference type="AlphaFoldDB" id="A0A7G9S8P2"/>
<dbReference type="InterPro" id="IPR050595">
    <property type="entry name" value="Bact_response_regulator"/>
</dbReference>
<evidence type="ECO:0000256" key="2">
    <source>
        <dbReference type="PROSITE-ProRule" id="PRU00169"/>
    </source>
</evidence>
<dbReference type="PANTHER" id="PTHR44591">
    <property type="entry name" value="STRESS RESPONSE REGULATOR PROTEIN 1"/>
    <property type="match status" value="1"/>
</dbReference>